<dbReference type="Proteomes" id="UP000327157">
    <property type="component" value="Chromosome 7"/>
</dbReference>
<reference evidence="5" key="2">
    <citation type="submission" date="2019-10" db="EMBL/GenBank/DDBJ databases">
        <title>A de novo genome assembly of a pear dwarfing rootstock.</title>
        <authorList>
            <person name="Wang F."/>
            <person name="Wang J."/>
            <person name="Li S."/>
            <person name="Zhang Y."/>
            <person name="Fang M."/>
            <person name="Ma L."/>
            <person name="Zhao Y."/>
            <person name="Jiang S."/>
        </authorList>
    </citation>
    <scope>NUCLEOTIDE SEQUENCE [LARGE SCALE GENOMIC DNA]</scope>
</reference>
<comment type="caution">
    <text evidence="4">The sequence shown here is derived from an EMBL/GenBank/DDBJ whole genome shotgun (WGS) entry which is preliminary data.</text>
</comment>
<dbReference type="Pfam" id="PF07896">
    <property type="entry name" value="DUF1674"/>
    <property type="match status" value="1"/>
</dbReference>
<evidence type="ECO:0000256" key="3">
    <source>
        <dbReference type="SAM" id="MobiDB-lite"/>
    </source>
</evidence>
<gene>
    <name evidence="4" type="ORF">D8674_032266</name>
</gene>
<feature type="compositionally biased region" description="Basic and acidic residues" evidence="3">
    <location>
        <begin position="45"/>
        <end position="64"/>
    </location>
</feature>
<reference evidence="4 5" key="3">
    <citation type="submission" date="2019-11" db="EMBL/GenBank/DDBJ databases">
        <title>A de novo genome assembly of a pear dwarfing rootstock.</title>
        <authorList>
            <person name="Wang F."/>
            <person name="Wang J."/>
            <person name="Li S."/>
            <person name="Zhang Y."/>
            <person name="Fang M."/>
            <person name="Ma L."/>
            <person name="Zhao Y."/>
            <person name="Jiang S."/>
        </authorList>
    </citation>
    <scope>NUCLEOTIDE SEQUENCE [LARGE SCALE GENOMIC DNA]</scope>
    <source>
        <strain evidence="4">S2</strain>
        <tissue evidence="4">Leaf</tissue>
    </source>
</reference>
<evidence type="ECO:0000256" key="1">
    <source>
        <dbReference type="ARBA" id="ARBA00005701"/>
    </source>
</evidence>
<dbReference type="PANTHER" id="PTHR28524:SF3">
    <property type="entry name" value="SUCCINATE DEHYDROGENASE ASSEMBLY FACTOR 4, MITOCHONDRIAL"/>
    <property type="match status" value="1"/>
</dbReference>
<keyword evidence="5" id="KW-1185">Reference proteome</keyword>
<dbReference type="AlphaFoldDB" id="A0A5N5F1C6"/>
<sequence length="126" mass="13864">MAISLGRLFASKIIPTISATEPLTRAGVNSVSRLRCSSASQSQTQHEKPSKEQGEPIVEKLEKQAEEEEEEDDDNDDGFVNKETGEVGGPRGPEPTRFGDWERNGKRKLVLPTLEFATIGSLRLLV</sequence>
<dbReference type="GO" id="GO:0005739">
    <property type="term" value="C:mitochondrion"/>
    <property type="evidence" value="ECO:0007669"/>
    <property type="project" value="TreeGrafter"/>
</dbReference>
<evidence type="ECO:0000313" key="5">
    <source>
        <dbReference type="Proteomes" id="UP000327157"/>
    </source>
</evidence>
<accession>A0A5N5F1C6</accession>
<dbReference type="GO" id="GO:0034553">
    <property type="term" value="P:mitochondrial respiratory chain complex II assembly"/>
    <property type="evidence" value="ECO:0007669"/>
    <property type="project" value="TreeGrafter"/>
</dbReference>
<dbReference type="PANTHER" id="PTHR28524">
    <property type="entry name" value="SUCCINATE DEHYDROGENASE ASSEMBLY FACTOR 4, MITOCHONDRIAL"/>
    <property type="match status" value="1"/>
</dbReference>
<protein>
    <recommendedName>
        <fullName evidence="2">Succinate dehydrogenase assembly factor 4, mitochondrial</fullName>
    </recommendedName>
</protein>
<organism evidence="4 5">
    <name type="scientific">Pyrus ussuriensis x Pyrus communis</name>
    <dbReference type="NCBI Taxonomy" id="2448454"/>
    <lineage>
        <taxon>Eukaryota</taxon>
        <taxon>Viridiplantae</taxon>
        <taxon>Streptophyta</taxon>
        <taxon>Embryophyta</taxon>
        <taxon>Tracheophyta</taxon>
        <taxon>Spermatophyta</taxon>
        <taxon>Magnoliopsida</taxon>
        <taxon>eudicotyledons</taxon>
        <taxon>Gunneridae</taxon>
        <taxon>Pentapetalae</taxon>
        <taxon>rosids</taxon>
        <taxon>fabids</taxon>
        <taxon>Rosales</taxon>
        <taxon>Rosaceae</taxon>
        <taxon>Amygdaloideae</taxon>
        <taxon>Maleae</taxon>
        <taxon>Pyrus</taxon>
    </lineage>
</organism>
<feature type="compositionally biased region" description="Polar residues" evidence="3">
    <location>
        <begin position="18"/>
        <end position="44"/>
    </location>
</feature>
<proteinExistence type="inferred from homology"/>
<evidence type="ECO:0000313" key="4">
    <source>
        <dbReference type="EMBL" id="KAB2596816.1"/>
    </source>
</evidence>
<comment type="similarity">
    <text evidence="1">Belongs to the SDHAF4 family.</text>
</comment>
<dbReference type="EMBL" id="SMOL01000781">
    <property type="protein sequence ID" value="KAB2596816.1"/>
    <property type="molecule type" value="Genomic_DNA"/>
</dbReference>
<dbReference type="InterPro" id="IPR012875">
    <property type="entry name" value="SDHF4"/>
</dbReference>
<dbReference type="OrthoDB" id="201362at2759"/>
<evidence type="ECO:0000256" key="2">
    <source>
        <dbReference type="ARBA" id="ARBA00022170"/>
    </source>
</evidence>
<feature type="compositionally biased region" description="Acidic residues" evidence="3">
    <location>
        <begin position="65"/>
        <end position="77"/>
    </location>
</feature>
<reference evidence="4 5" key="1">
    <citation type="submission" date="2019-09" db="EMBL/GenBank/DDBJ databases">
        <authorList>
            <person name="Ou C."/>
        </authorList>
    </citation>
    <scope>NUCLEOTIDE SEQUENCE [LARGE SCALE GENOMIC DNA]</scope>
    <source>
        <strain evidence="4">S2</strain>
        <tissue evidence="4">Leaf</tissue>
    </source>
</reference>
<name>A0A5N5F1C6_9ROSA</name>
<feature type="region of interest" description="Disordered" evidence="3">
    <location>
        <begin position="18"/>
        <end position="101"/>
    </location>
</feature>